<evidence type="ECO:0000313" key="2">
    <source>
        <dbReference type="EMBL" id="AXC12961.1"/>
    </source>
</evidence>
<evidence type="ECO:0000313" key="3">
    <source>
        <dbReference type="Proteomes" id="UP000253606"/>
    </source>
</evidence>
<gene>
    <name evidence="2" type="ORF">ACPOL_3680</name>
</gene>
<reference evidence="2 3" key="1">
    <citation type="journal article" date="2018" name="Front. Microbiol.">
        <title>Hydrolytic Capabilities as a Key to Environmental Success: Chitinolytic and Cellulolytic Acidobacteria From Acidic Sub-arctic Soils and Boreal Peatlands.</title>
        <authorList>
            <person name="Belova S.E."/>
            <person name="Ravin N.V."/>
            <person name="Pankratov T.A."/>
            <person name="Rakitin A.L."/>
            <person name="Ivanova A.A."/>
            <person name="Beletsky A.V."/>
            <person name="Mardanov A.V."/>
            <person name="Sinninghe Damste J.S."/>
            <person name="Dedysh S.N."/>
        </authorList>
    </citation>
    <scope>NUCLEOTIDE SEQUENCE [LARGE SCALE GENOMIC DNA]</scope>
    <source>
        <strain evidence="2 3">SBC82</strain>
    </source>
</reference>
<dbReference type="AlphaFoldDB" id="A0A2Z5G1I7"/>
<name>A0A2Z5G1I7_9BACT</name>
<dbReference type="InterPro" id="IPR002716">
    <property type="entry name" value="PIN_dom"/>
</dbReference>
<dbReference type="InterPro" id="IPR029060">
    <property type="entry name" value="PIN-like_dom_sf"/>
</dbReference>
<feature type="domain" description="PIN" evidence="1">
    <location>
        <begin position="6"/>
        <end position="121"/>
    </location>
</feature>
<dbReference type="EMBL" id="CP030840">
    <property type="protein sequence ID" value="AXC12961.1"/>
    <property type="molecule type" value="Genomic_DNA"/>
</dbReference>
<organism evidence="2 3">
    <name type="scientific">Acidisarcina polymorpha</name>
    <dbReference type="NCBI Taxonomy" id="2211140"/>
    <lineage>
        <taxon>Bacteria</taxon>
        <taxon>Pseudomonadati</taxon>
        <taxon>Acidobacteriota</taxon>
        <taxon>Terriglobia</taxon>
        <taxon>Terriglobales</taxon>
        <taxon>Acidobacteriaceae</taxon>
        <taxon>Acidisarcina</taxon>
    </lineage>
</organism>
<keyword evidence="3" id="KW-1185">Reference proteome</keyword>
<protein>
    <submittedName>
        <fullName evidence="2">PIN domain protein</fullName>
    </submittedName>
</protein>
<dbReference type="CDD" id="cd18692">
    <property type="entry name" value="PIN_VapC-like"/>
    <property type="match status" value="1"/>
</dbReference>
<evidence type="ECO:0000259" key="1">
    <source>
        <dbReference type="Pfam" id="PF01850"/>
    </source>
</evidence>
<dbReference type="Pfam" id="PF01850">
    <property type="entry name" value="PIN"/>
    <property type="match status" value="1"/>
</dbReference>
<sequence>MSAKTFVDTNLLVYAYDVDAGSKQERAIDVLTELWRSREGRLSTQVLQEFYVSVTRKLTSRLSRTAARRAVELYSSWSVDITPTDIVAAFRIEDEAKISFWDALILSSAQKIGASRILSEDLNTGQKVAGIVIENPFSQMG</sequence>
<dbReference type="SUPFAM" id="SSF88723">
    <property type="entry name" value="PIN domain-like"/>
    <property type="match status" value="1"/>
</dbReference>
<accession>A0A2Z5G1I7</accession>
<dbReference type="Gene3D" id="3.40.50.1010">
    <property type="entry name" value="5'-nuclease"/>
    <property type="match status" value="1"/>
</dbReference>
<dbReference type="RefSeq" id="WP_114208060.1">
    <property type="nucleotide sequence ID" value="NZ_CP030840.1"/>
</dbReference>
<dbReference type="KEGG" id="abas:ACPOL_3680"/>
<dbReference type="OrthoDB" id="13900at2"/>
<proteinExistence type="predicted"/>
<dbReference type="Proteomes" id="UP000253606">
    <property type="component" value="Chromosome"/>
</dbReference>